<dbReference type="PANTHER" id="PTHR30336">
    <property type="entry name" value="INNER MEMBRANE PROTEIN, PROBABLE PERMEASE"/>
    <property type="match status" value="1"/>
</dbReference>
<evidence type="ECO:0000259" key="1">
    <source>
        <dbReference type="Pfam" id="PF02698"/>
    </source>
</evidence>
<evidence type="ECO:0000313" key="2">
    <source>
        <dbReference type="EMBL" id="KKU64299.1"/>
    </source>
</evidence>
<comment type="caution">
    <text evidence="2">The sequence shown here is derived from an EMBL/GenBank/DDBJ whole genome shotgun (WGS) entry which is preliminary data.</text>
</comment>
<protein>
    <recommendedName>
        <fullName evidence="1">DUF218 domain-containing protein</fullName>
    </recommendedName>
</protein>
<gene>
    <name evidence="2" type="ORF">UX86_C0010G0029</name>
</gene>
<dbReference type="InterPro" id="IPR003848">
    <property type="entry name" value="DUF218"/>
</dbReference>
<dbReference type="PANTHER" id="PTHR30336:SF4">
    <property type="entry name" value="ENVELOPE BIOGENESIS FACTOR ELYC"/>
    <property type="match status" value="1"/>
</dbReference>
<dbReference type="GO" id="GO:0000270">
    <property type="term" value="P:peptidoglycan metabolic process"/>
    <property type="evidence" value="ECO:0007669"/>
    <property type="project" value="TreeGrafter"/>
</dbReference>
<dbReference type="Proteomes" id="UP000034502">
    <property type="component" value="Unassembled WGS sequence"/>
</dbReference>
<organism evidence="2 3">
    <name type="scientific">Candidatus Amesbacteria bacterium GW2011_GWC1_47_15</name>
    <dbReference type="NCBI Taxonomy" id="1618364"/>
    <lineage>
        <taxon>Bacteria</taxon>
        <taxon>Candidatus Amesiibacteriota</taxon>
    </lineage>
</organism>
<dbReference type="AlphaFoldDB" id="A0A0G1S477"/>
<name>A0A0G1S477_9BACT</name>
<dbReference type="InterPro" id="IPR014729">
    <property type="entry name" value="Rossmann-like_a/b/a_fold"/>
</dbReference>
<dbReference type="Gene3D" id="3.40.50.620">
    <property type="entry name" value="HUPs"/>
    <property type="match status" value="1"/>
</dbReference>
<dbReference type="CDD" id="cd06259">
    <property type="entry name" value="YdcF-like"/>
    <property type="match status" value="1"/>
</dbReference>
<reference evidence="2 3" key="1">
    <citation type="journal article" date="2015" name="Nature">
        <title>rRNA introns, odd ribosomes, and small enigmatic genomes across a large radiation of phyla.</title>
        <authorList>
            <person name="Brown C.T."/>
            <person name="Hug L.A."/>
            <person name="Thomas B.C."/>
            <person name="Sharon I."/>
            <person name="Castelle C.J."/>
            <person name="Singh A."/>
            <person name="Wilkins M.J."/>
            <person name="Williams K.H."/>
            <person name="Banfield J.F."/>
        </authorList>
    </citation>
    <scope>NUCLEOTIDE SEQUENCE [LARGE SCALE GENOMIC DNA]</scope>
</reference>
<dbReference type="GO" id="GO:0043164">
    <property type="term" value="P:Gram-negative-bacterium-type cell wall biogenesis"/>
    <property type="evidence" value="ECO:0007669"/>
    <property type="project" value="TreeGrafter"/>
</dbReference>
<dbReference type="Pfam" id="PF02698">
    <property type="entry name" value="DUF218"/>
    <property type="match status" value="1"/>
</dbReference>
<evidence type="ECO:0000313" key="3">
    <source>
        <dbReference type="Proteomes" id="UP000034502"/>
    </source>
</evidence>
<dbReference type="InterPro" id="IPR051599">
    <property type="entry name" value="Cell_Envelope_Assoc"/>
</dbReference>
<dbReference type="STRING" id="1618364.UX86_C0010G0029"/>
<dbReference type="GO" id="GO:0005886">
    <property type="term" value="C:plasma membrane"/>
    <property type="evidence" value="ECO:0007669"/>
    <property type="project" value="TreeGrafter"/>
</dbReference>
<sequence length="181" mass="20705">MNNPWLIPDNHIAAPDCLIVLSYAVKDKNKPVLPTKNLILTAYKIWKKFPGIKIILSTGDNQNLGLPNSAVMKKYALKIGIPPQCLLEEDRSRNTWENIKFSQEILKKNKLTRPQLVVLDLHARRAVATAKKLGWIDPHWTSVYSPGEPAYGWKAVQTAGRLTMLLWEILAYLYSYPKQWI</sequence>
<feature type="domain" description="DUF218" evidence="1">
    <location>
        <begin position="35"/>
        <end position="141"/>
    </location>
</feature>
<dbReference type="EMBL" id="LCNU01000010">
    <property type="protein sequence ID" value="KKU64299.1"/>
    <property type="molecule type" value="Genomic_DNA"/>
</dbReference>
<proteinExistence type="predicted"/>
<accession>A0A0G1S477</accession>